<name>A0A6G0SY12_APHGL</name>
<feature type="non-terminal residue" evidence="1">
    <location>
        <position position="321"/>
    </location>
</feature>
<dbReference type="AlphaFoldDB" id="A0A6G0SY12"/>
<gene>
    <name evidence="1" type="ORF">AGLY_016366</name>
</gene>
<sequence length="321" mass="36580">MFFGLAFLPSHEVSDACVELISVCPDEIACTEFSDYILNNYIDDGSQFPPNIWAEEPTFNPRTTNAAESFHRTYNSQFYKAHPHIHLVIIVLQETQVETITKMQSIASNTNKKMSVIENQKIKFTIKAYQEYSKSKNADNLLKYLLKVGNNSKIRSISCCTSAIIFVLELEPGLLSMIVLFEGLLRRDRLAKDISAITRLFASYRSLRILLEMAQQVQQVSLMVRHHKAVWFLKTLYYRTLICKKSLISNVIAQPCIGESSSFLPSNATFVRTANATDSERSDECIDFTMIITCRNNASISNFGGGFRWQSEHPWCIIEIK</sequence>
<dbReference type="EMBL" id="VYZN01000081">
    <property type="protein sequence ID" value="KAE9523266.1"/>
    <property type="molecule type" value="Genomic_DNA"/>
</dbReference>
<accession>A0A6G0SY12</accession>
<protein>
    <submittedName>
        <fullName evidence="1">Uncharacterized protein</fullName>
    </submittedName>
</protein>
<keyword evidence="2" id="KW-1185">Reference proteome</keyword>
<proteinExistence type="predicted"/>
<dbReference type="Proteomes" id="UP000475862">
    <property type="component" value="Unassembled WGS sequence"/>
</dbReference>
<comment type="caution">
    <text evidence="1">The sequence shown here is derived from an EMBL/GenBank/DDBJ whole genome shotgun (WGS) entry which is preliminary data.</text>
</comment>
<organism evidence="1 2">
    <name type="scientific">Aphis glycines</name>
    <name type="common">Soybean aphid</name>
    <dbReference type="NCBI Taxonomy" id="307491"/>
    <lineage>
        <taxon>Eukaryota</taxon>
        <taxon>Metazoa</taxon>
        <taxon>Ecdysozoa</taxon>
        <taxon>Arthropoda</taxon>
        <taxon>Hexapoda</taxon>
        <taxon>Insecta</taxon>
        <taxon>Pterygota</taxon>
        <taxon>Neoptera</taxon>
        <taxon>Paraneoptera</taxon>
        <taxon>Hemiptera</taxon>
        <taxon>Sternorrhyncha</taxon>
        <taxon>Aphidomorpha</taxon>
        <taxon>Aphidoidea</taxon>
        <taxon>Aphididae</taxon>
        <taxon>Aphidini</taxon>
        <taxon>Aphis</taxon>
        <taxon>Aphis</taxon>
    </lineage>
</organism>
<evidence type="ECO:0000313" key="1">
    <source>
        <dbReference type="EMBL" id="KAE9523266.1"/>
    </source>
</evidence>
<reference evidence="1 2" key="1">
    <citation type="submission" date="2019-08" db="EMBL/GenBank/DDBJ databases">
        <title>The genome of the soybean aphid Biotype 1, its phylome, world population structure and adaptation to the North American continent.</title>
        <authorList>
            <person name="Giordano R."/>
            <person name="Donthu R.K."/>
            <person name="Hernandez A.G."/>
            <person name="Wright C.L."/>
            <person name="Zimin A.V."/>
        </authorList>
    </citation>
    <scope>NUCLEOTIDE SEQUENCE [LARGE SCALE GENOMIC DNA]</scope>
    <source>
        <tissue evidence="1">Whole aphids</tissue>
    </source>
</reference>
<evidence type="ECO:0000313" key="2">
    <source>
        <dbReference type="Proteomes" id="UP000475862"/>
    </source>
</evidence>